<dbReference type="Pfam" id="PF00082">
    <property type="entry name" value="Peptidase_S8"/>
    <property type="match status" value="1"/>
</dbReference>
<dbReference type="PANTHER" id="PTHR43399:SF4">
    <property type="entry name" value="CELL WALL-ASSOCIATED PROTEASE"/>
    <property type="match status" value="1"/>
</dbReference>
<organism evidence="8 9">
    <name type="scientific">Pontibacillus yanchengensis Y32</name>
    <dbReference type="NCBI Taxonomy" id="1385514"/>
    <lineage>
        <taxon>Bacteria</taxon>
        <taxon>Bacillati</taxon>
        <taxon>Bacillota</taxon>
        <taxon>Bacilli</taxon>
        <taxon>Bacillales</taxon>
        <taxon>Bacillaceae</taxon>
        <taxon>Pontibacillus</taxon>
    </lineage>
</organism>
<name>A0A0A2T802_9BACI</name>
<feature type="domain" description="Peptidase S8/S53" evidence="7">
    <location>
        <begin position="40"/>
        <end position="297"/>
    </location>
</feature>
<feature type="active site" description="Charge relay system" evidence="5">
    <location>
        <position position="83"/>
    </location>
</feature>
<keyword evidence="2 5" id="KW-0645">Protease</keyword>
<evidence type="ECO:0000313" key="8">
    <source>
        <dbReference type="EMBL" id="KGP71907.1"/>
    </source>
</evidence>
<evidence type="ECO:0000256" key="3">
    <source>
        <dbReference type="ARBA" id="ARBA00022801"/>
    </source>
</evidence>
<protein>
    <submittedName>
        <fullName evidence="8">Serine protease</fullName>
    </submittedName>
</protein>
<dbReference type="InterPro" id="IPR000209">
    <property type="entry name" value="Peptidase_S8/S53_dom"/>
</dbReference>
<sequence length="323" mass="35040">MKPFQLIPFRVNEIHEQSNEIPQGVEMIEAPSMWEQDVYGNGIVVAVIDSGCDVNHPDLREAIIGGRNFTGGNPRDVSDNNGHGTHVAGTIAASLNNHGVAGVAPSTKLLILKTFDENGNASYENIVKAMKYANKWRGPRGERVRVISMSFGGSQNSAMLHRTIKNAVENDILVVCAAGNAGDGNERTTEKLYPGYYKEVVQVGAVDFNGDMADFTNTNDELDMVAPGVNIRSTYKNGQYATLSGTSMATPHVAGAAALLLEQNEHEFGRTLSEPELYAQLIKHTSPLGYSKRTEGNGLITLGVSDIPYDEFEAFMLEESSEE</sequence>
<proteinExistence type="inferred from homology"/>
<feature type="active site" description="Charge relay system" evidence="5">
    <location>
        <position position="247"/>
    </location>
</feature>
<dbReference type="OrthoDB" id="9798386at2"/>
<dbReference type="AlphaFoldDB" id="A0A0A2T802"/>
<evidence type="ECO:0000313" key="9">
    <source>
        <dbReference type="Proteomes" id="UP000030147"/>
    </source>
</evidence>
<dbReference type="InterPro" id="IPR051048">
    <property type="entry name" value="Peptidase_S8/S53_subtilisin"/>
</dbReference>
<dbReference type="PROSITE" id="PS00136">
    <property type="entry name" value="SUBTILASE_ASP"/>
    <property type="match status" value="1"/>
</dbReference>
<dbReference type="InterPro" id="IPR036852">
    <property type="entry name" value="Peptidase_S8/S53_dom_sf"/>
</dbReference>
<reference evidence="8 9" key="1">
    <citation type="journal article" date="2015" name="Stand. Genomic Sci.">
        <title>High quality draft genome sequence of the moderately halophilic bacterium Pontibacillus yanchengensis Y32(T) and comparison among Pontibacillus genomes.</title>
        <authorList>
            <person name="Huang J."/>
            <person name="Qiao Z.X."/>
            <person name="Tang J.W."/>
            <person name="Wang G."/>
        </authorList>
    </citation>
    <scope>NUCLEOTIDE SEQUENCE [LARGE SCALE GENOMIC DNA]</scope>
    <source>
        <strain evidence="8 9">Y32</strain>
    </source>
</reference>
<gene>
    <name evidence="8" type="ORF">N782_14800</name>
</gene>
<dbReference type="CDD" id="cd07477">
    <property type="entry name" value="Peptidases_S8_Subtilisin_subset"/>
    <property type="match status" value="1"/>
</dbReference>
<dbReference type="InterPro" id="IPR023827">
    <property type="entry name" value="Peptidase_S8_Asp-AS"/>
</dbReference>
<dbReference type="Gene3D" id="3.40.50.200">
    <property type="entry name" value="Peptidase S8/S53 domain"/>
    <property type="match status" value="1"/>
</dbReference>
<dbReference type="EMBL" id="AVBF01000043">
    <property type="protein sequence ID" value="KGP71907.1"/>
    <property type="molecule type" value="Genomic_DNA"/>
</dbReference>
<comment type="similarity">
    <text evidence="1 5 6">Belongs to the peptidase S8 family.</text>
</comment>
<dbReference type="SUPFAM" id="SSF52743">
    <property type="entry name" value="Subtilisin-like"/>
    <property type="match status" value="1"/>
</dbReference>
<dbReference type="eggNOG" id="COG1404">
    <property type="taxonomic scope" value="Bacteria"/>
</dbReference>
<dbReference type="PROSITE" id="PS00138">
    <property type="entry name" value="SUBTILASE_SER"/>
    <property type="match status" value="1"/>
</dbReference>
<dbReference type="PRINTS" id="PR00723">
    <property type="entry name" value="SUBTILISIN"/>
</dbReference>
<evidence type="ECO:0000256" key="6">
    <source>
        <dbReference type="RuleBase" id="RU003355"/>
    </source>
</evidence>
<evidence type="ECO:0000256" key="4">
    <source>
        <dbReference type="ARBA" id="ARBA00022825"/>
    </source>
</evidence>
<evidence type="ECO:0000259" key="7">
    <source>
        <dbReference type="Pfam" id="PF00082"/>
    </source>
</evidence>
<dbReference type="RefSeq" id="WP_036821501.1">
    <property type="nucleotide sequence ID" value="NZ_AVBF01000043.1"/>
</dbReference>
<evidence type="ECO:0000256" key="2">
    <source>
        <dbReference type="ARBA" id="ARBA00022670"/>
    </source>
</evidence>
<dbReference type="PROSITE" id="PS51892">
    <property type="entry name" value="SUBTILASE"/>
    <property type="match status" value="1"/>
</dbReference>
<evidence type="ECO:0000256" key="5">
    <source>
        <dbReference type="PROSITE-ProRule" id="PRU01240"/>
    </source>
</evidence>
<dbReference type="InterPro" id="IPR034202">
    <property type="entry name" value="Subtilisin_Carlsberg-like"/>
</dbReference>
<dbReference type="Proteomes" id="UP000030147">
    <property type="component" value="Unassembled WGS sequence"/>
</dbReference>
<dbReference type="InterPro" id="IPR022398">
    <property type="entry name" value="Peptidase_S8_His-AS"/>
</dbReference>
<evidence type="ECO:0000256" key="1">
    <source>
        <dbReference type="ARBA" id="ARBA00011073"/>
    </source>
</evidence>
<comment type="caution">
    <text evidence="8">The sequence shown here is derived from an EMBL/GenBank/DDBJ whole genome shotgun (WGS) entry which is preliminary data.</text>
</comment>
<keyword evidence="4 5" id="KW-0720">Serine protease</keyword>
<keyword evidence="9" id="KW-1185">Reference proteome</keyword>
<dbReference type="STRING" id="1385514.N782_14800"/>
<feature type="active site" description="Charge relay system" evidence="5">
    <location>
        <position position="49"/>
    </location>
</feature>
<dbReference type="InterPro" id="IPR015500">
    <property type="entry name" value="Peptidase_S8_subtilisin-rel"/>
</dbReference>
<dbReference type="PANTHER" id="PTHR43399">
    <property type="entry name" value="SUBTILISIN-RELATED"/>
    <property type="match status" value="1"/>
</dbReference>
<dbReference type="GO" id="GO:0004252">
    <property type="term" value="F:serine-type endopeptidase activity"/>
    <property type="evidence" value="ECO:0007669"/>
    <property type="project" value="UniProtKB-UniRule"/>
</dbReference>
<accession>A0A0A2T802</accession>
<dbReference type="PROSITE" id="PS00137">
    <property type="entry name" value="SUBTILASE_HIS"/>
    <property type="match status" value="1"/>
</dbReference>
<keyword evidence="3 5" id="KW-0378">Hydrolase</keyword>
<dbReference type="InterPro" id="IPR023828">
    <property type="entry name" value="Peptidase_S8_Ser-AS"/>
</dbReference>
<dbReference type="GO" id="GO:0006508">
    <property type="term" value="P:proteolysis"/>
    <property type="evidence" value="ECO:0007669"/>
    <property type="project" value="UniProtKB-KW"/>
</dbReference>